<sequence length="157" mass="17667">MLQHRIPIMMKLCGKLEESEDMKMIPIENHGVKCMSIGFLIEKDAPMPPGTCDAQLTILQRLQLSGTLIVSTPQDIVLIDARKGANMFHKVEVHKARYDILHLSWFDCPLFSQILGVIENMSCFKCPHCGKPSYIFGSGGARITSDEMDMEFFDEAC</sequence>
<gene>
    <name evidence="3" type="ORF">GIB67_039082</name>
</gene>
<comment type="caution">
    <text evidence="3">The sequence shown here is derived from an EMBL/GenBank/DDBJ whole genome shotgun (WGS) entry which is preliminary data.</text>
</comment>
<evidence type="ECO:0000313" key="4">
    <source>
        <dbReference type="Proteomes" id="UP000541444"/>
    </source>
</evidence>
<dbReference type="InterPro" id="IPR033756">
    <property type="entry name" value="YlxH/NBP35"/>
</dbReference>
<dbReference type="SUPFAM" id="SSF52540">
    <property type="entry name" value="P-loop containing nucleoside triphosphate hydrolases"/>
    <property type="match status" value="1"/>
</dbReference>
<dbReference type="InterPro" id="IPR044304">
    <property type="entry name" value="NUBPL-like"/>
</dbReference>
<organism evidence="3 4">
    <name type="scientific">Kingdonia uniflora</name>
    <dbReference type="NCBI Taxonomy" id="39325"/>
    <lineage>
        <taxon>Eukaryota</taxon>
        <taxon>Viridiplantae</taxon>
        <taxon>Streptophyta</taxon>
        <taxon>Embryophyta</taxon>
        <taxon>Tracheophyta</taxon>
        <taxon>Spermatophyta</taxon>
        <taxon>Magnoliopsida</taxon>
        <taxon>Ranunculales</taxon>
        <taxon>Circaeasteraceae</taxon>
        <taxon>Kingdonia</taxon>
    </lineage>
</organism>
<dbReference type="EMBL" id="JACGCM010002208">
    <property type="protein sequence ID" value="KAF6143299.1"/>
    <property type="molecule type" value="Genomic_DNA"/>
</dbReference>
<dbReference type="OrthoDB" id="1741334at2759"/>
<evidence type="ECO:0000256" key="1">
    <source>
        <dbReference type="ARBA" id="ARBA00022741"/>
    </source>
</evidence>
<dbReference type="GO" id="GO:0016226">
    <property type="term" value="P:iron-sulfur cluster assembly"/>
    <property type="evidence" value="ECO:0007669"/>
    <property type="project" value="InterPro"/>
</dbReference>
<dbReference type="Proteomes" id="UP000541444">
    <property type="component" value="Unassembled WGS sequence"/>
</dbReference>
<dbReference type="GO" id="GO:0051539">
    <property type="term" value="F:4 iron, 4 sulfur cluster binding"/>
    <property type="evidence" value="ECO:0007669"/>
    <property type="project" value="TreeGrafter"/>
</dbReference>
<dbReference type="AlphaFoldDB" id="A0A7J7LL59"/>
<dbReference type="Pfam" id="PF10609">
    <property type="entry name" value="ParA"/>
    <property type="match status" value="1"/>
</dbReference>
<dbReference type="Gene3D" id="3.40.50.300">
    <property type="entry name" value="P-loop containing nucleotide triphosphate hydrolases"/>
    <property type="match status" value="1"/>
</dbReference>
<name>A0A7J7LL59_9MAGN</name>
<evidence type="ECO:0000256" key="2">
    <source>
        <dbReference type="ARBA" id="ARBA00022840"/>
    </source>
</evidence>
<evidence type="ECO:0000313" key="3">
    <source>
        <dbReference type="EMBL" id="KAF6143299.1"/>
    </source>
</evidence>
<dbReference type="GO" id="GO:0032981">
    <property type="term" value="P:mitochondrial respiratory chain complex I assembly"/>
    <property type="evidence" value="ECO:0007669"/>
    <property type="project" value="TreeGrafter"/>
</dbReference>
<keyword evidence="1" id="KW-0547">Nucleotide-binding</keyword>
<protein>
    <submittedName>
        <fullName evidence="3">Uncharacterized protein</fullName>
    </submittedName>
</protein>
<reference evidence="3 4" key="1">
    <citation type="journal article" date="2020" name="IScience">
        <title>Genome Sequencing of the Endangered Kingdonia uniflora (Circaeasteraceae, Ranunculales) Reveals Potential Mechanisms of Evolutionary Specialization.</title>
        <authorList>
            <person name="Sun Y."/>
            <person name="Deng T."/>
            <person name="Zhang A."/>
            <person name="Moore M.J."/>
            <person name="Landis J.B."/>
            <person name="Lin N."/>
            <person name="Zhang H."/>
            <person name="Zhang X."/>
            <person name="Huang J."/>
            <person name="Zhang X."/>
            <person name="Sun H."/>
            <person name="Wang H."/>
        </authorList>
    </citation>
    <scope>NUCLEOTIDE SEQUENCE [LARGE SCALE GENOMIC DNA]</scope>
    <source>
        <strain evidence="3">TB1705</strain>
        <tissue evidence="3">Leaf</tissue>
    </source>
</reference>
<dbReference type="GO" id="GO:0005739">
    <property type="term" value="C:mitochondrion"/>
    <property type="evidence" value="ECO:0007669"/>
    <property type="project" value="TreeGrafter"/>
</dbReference>
<dbReference type="PANTHER" id="PTHR42961">
    <property type="entry name" value="IRON-SULFUR PROTEIN NUBPL"/>
    <property type="match status" value="1"/>
</dbReference>
<keyword evidence="2" id="KW-0067">ATP-binding</keyword>
<dbReference type="PANTHER" id="PTHR42961:SF2">
    <property type="entry name" value="IRON-SULFUR PROTEIN NUBPL"/>
    <property type="match status" value="1"/>
</dbReference>
<dbReference type="GO" id="GO:0005524">
    <property type="term" value="F:ATP binding"/>
    <property type="evidence" value="ECO:0007669"/>
    <property type="project" value="UniProtKB-KW"/>
</dbReference>
<dbReference type="InterPro" id="IPR027417">
    <property type="entry name" value="P-loop_NTPase"/>
</dbReference>
<proteinExistence type="predicted"/>
<accession>A0A7J7LL59</accession>
<keyword evidence="4" id="KW-1185">Reference proteome</keyword>